<dbReference type="AlphaFoldDB" id="A0AAE6IID3"/>
<dbReference type="EMBL" id="CP042374">
    <property type="protein sequence ID" value="QEA32786.1"/>
    <property type="molecule type" value="Genomic_DNA"/>
</dbReference>
<dbReference type="GeneID" id="61186268"/>
<dbReference type="OMA" id="RIFIVNI"/>
<keyword evidence="1" id="KW-0472">Membrane</keyword>
<feature type="transmembrane region" description="Helical" evidence="1">
    <location>
        <begin position="134"/>
        <end position="152"/>
    </location>
</feature>
<proteinExistence type="predicted"/>
<keyword evidence="1" id="KW-1133">Transmembrane helix</keyword>
<feature type="transmembrane region" description="Helical" evidence="1">
    <location>
        <begin position="98"/>
        <end position="122"/>
    </location>
</feature>
<sequence length="171" mass="18641">MKLDIHKVTGIAVLIAINNILGKVSIGPSFASVNFGFIALAIAGYLYGPKLTMLAAILSNILAFTIMGNGAFSFWFLIPSLLAGATYGLLTRPTLFRIIMVNIIVVIGISFLFNTSLIAFVYNLNYESLLATRVLKMIASLTVQIIITHILLTHTAIKNLKYKIIPIKRGV</sequence>
<accession>A0AAE6IID3</accession>
<evidence type="ECO:0000256" key="1">
    <source>
        <dbReference type="SAM" id="Phobius"/>
    </source>
</evidence>
<dbReference type="Gene3D" id="1.10.1760.20">
    <property type="match status" value="1"/>
</dbReference>
<dbReference type="Pfam" id="PF07155">
    <property type="entry name" value="ECF-ribofla_trS"/>
    <property type="match status" value="1"/>
</dbReference>
<dbReference type="GO" id="GO:0016020">
    <property type="term" value="C:membrane"/>
    <property type="evidence" value="ECO:0007669"/>
    <property type="project" value="InterPro"/>
</dbReference>
<dbReference type="Proteomes" id="UP000321332">
    <property type="component" value="Chromosome"/>
</dbReference>
<feature type="transmembrane region" description="Helical" evidence="1">
    <location>
        <begin position="29"/>
        <end position="47"/>
    </location>
</feature>
<keyword evidence="1" id="KW-0812">Transmembrane</keyword>
<reference evidence="2 3" key="1">
    <citation type="submission" date="2019-06" db="EMBL/GenBank/DDBJ databases">
        <title>Genome analyses of bacteria isolated from kimchi.</title>
        <authorList>
            <person name="Lee S."/>
            <person name="Ahn S."/>
            <person name="Roh S."/>
        </authorList>
    </citation>
    <scope>NUCLEOTIDE SEQUENCE [LARGE SCALE GENOMIC DNA]</scope>
    <source>
        <strain evidence="2 3">CBA3620</strain>
    </source>
</reference>
<feature type="transmembrane region" description="Helical" evidence="1">
    <location>
        <begin position="54"/>
        <end position="78"/>
    </location>
</feature>
<dbReference type="InterPro" id="IPR009825">
    <property type="entry name" value="ECF_substrate-spec-like"/>
</dbReference>
<dbReference type="RefSeq" id="WP_014974337.1">
    <property type="nucleotide sequence ID" value="NZ_CP042374.1"/>
</dbReference>
<evidence type="ECO:0000313" key="2">
    <source>
        <dbReference type="EMBL" id="QEA32786.1"/>
    </source>
</evidence>
<gene>
    <name evidence="2" type="ORF">FGL89_00850</name>
</gene>
<protein>
    <submittedName>
        <fullName evidence="2">ECF transporter S component</fullName>
    </submittedName>
</protein>
<evidence type="ECO:0000313" key="3">
    <source>
        <dbReference type="Proteomes" id="UP000321332"/>
    </source>
</evidence>
<name>A0AAE6IID3_LEUCA</name>
<organism evidence="2 3">
    <name type="scientific">Leuconostoc carnosum</name>
    <dbReference type="NCBI Taxonomy" id="1252"/>
    <lineage>
        <taxon>Bacteria</taxon>
        <taxon>Bacillati</taxon>
        <taxon>Bacillota</taxon>
        <taxon>Bacilli</taxon>
        <taxon>Lactobacillales</taxon>
        <taxon>Lactobacillaceae</taxon>
        <taxon>Leuconostoc</taxon>
    </lineage>
</organism>